<gene>
    <name evidence="2" type="ordered locus">Ent638_2249</name>
</gene>
<evidence type="ECO:0000256" key="1">
    <source>
        <dbReference type="SAM" id="Phobius"/>
    </source>
</evidence>
<keyword evidence="1" id="KW-0812">Transmembrane</keyword>
<dbReference type="Pfam" id="PF04971">
    <property type="entry name" value="Phage_holin_2_1"/>
    <property type="match status" value="1"/>
</dbReference>
<dbReference type="AlphaFoldDB" id="A0A9J9GGN3"/>
<protein>
    <submittedName>
        <fullName evidence="2">Lysis S family protein</fullName>
    </submittedName>
</protein>
<dbReference type="PIRSF" id="PIRSF030786">
    <property type="entry name" value="Lysis_S"/>
    <property type="match status" value="1"/>
</dbReference>
<sequence>MYRMDKLTTGIAYGASATNTGYWLLQFTDKVSPSQWAAIGVIGSLVFGLLTYLTNLYFKIKEDRRKAARGE</sequence>
<dbReference type="InterPro" id="IPR007054">
    <property type="entry name" value="Lysis_S"/>
</dbReference>
<evidence type="ECO:0000313" key="3">
    <source>
        <dbReference type="Proteomes" id="UP000000230"/>
    </source>
</evidence>
<accession>A0A9J9GGN3</accession>
<keyword evidence="1" id="KW-0472">Membrane</keyword>
<dbReference type="RefSeq" id="WP_012017636.1">
    <property type="nucleotide sequence ID" value="NC_009436.1"/>
</dbReference>
<reference evidence="3" key="1">
    <citation type="journal article" date="2010" name="PLoS Genet.">
        <title>Genome sequence of the plant growth promoting endophytic bacterium Enterobacter sp. 638.</title>
        <authorList>
            <person name="Taghavi S."/>
            <person name="van der Lelie D."/>
            <person name="Hoffman A."/>
            <person name="Zhang Y.B."/>
            <person name="Walla M.D."/>
            <person name="Vangronsveld J."/>
            <person name="Newman L."/>
            <person name="Monchy S."/>
        </authorList>
    </citation>
    <scope>NUCLEOTIDE SEQUENCE [LARGE SCALE GENOMIC DNA]</scope>
    <source>
        <strain evidence="3">638</strain>
    </source>
</reference>
<feature type="transmembrane region" description="Helical" evidence="1">
    <location>
        <begin position="37"/>
        <end position="58"/>
    </location>
</feature>
<dbReference type="KEGG" id="ent:Ent638_2249"/>
<proteinExistence type="predicted"/>
<organism evidence="2 3">
    <name type="scientific">Enterobacter sp. (strain 638)</name>
    <dbReference type="NCBI Taxonomy" id="399742"/>
    <lineage>
        <taxon>Bacteria</taxon>
        <taxon>Pseudomonadati</taxon>
        <taxon>Pseudomonadota</taxon>
        <taxon>Gammaproteobacteria</taxon>
        <taxon>Enterobacterales</taxon>
        <taxon>Enterobacteriaceae</taxon>
        <taxon>Enterobacter</taxon>
    </lineage>
</organism>
<name>A0A9J9GGN3_ENT38</name>
<feature type="transmembrane region" description="Helical" evidence="1">
    <location>
        <begin position="7"/>
        <end position="25"/>
    </location>
</feature>
<evidence type="ECO:0000313" key="2">
    <source>
        <dbReference type="EMBL" id="ABP60921.1"/>
    </source>
</evidence>
<dbReference type="OrthoDB" id="6470800at2"/>
<keyword evidence="3" id="KW-1185">Reference proteome</keyword>
<dbReference type="GO" id="GO:0140911">
    <property type="term" value="F:pore-forming activity"/>
    <property type="evidence" value="ECO:0007669"/>
    <property type="project" value="InterPro"/>
</dbReference>
<keyword evidence="1" id="KW-1133">Transmembrane helix</keyword>
<dbReference type="Proteomes" id="UP000000230">
    <property type="component" value="Chromosome"/>
</dbReference>
<dbReference type="EMBL" id="CP000653">
    <property type="protein sequence ID" value="ABP60921.1"/>
    <property type="molecule type" value="Genomic_DNA"/>
</dbReference>
<dbReference type="GO" id="GO:0001907">
    <property type="term" value="P:symbiont-mediated killing of host cell"/>
    <property type="evidence" value="ECO:0007669"/>
    <property type="project" value="InterPro"/>
</dbReference>